<dbReference type="InterPro" id="IPR003194">
    <property type="entry name" value="TFIIA_gsu"/>
</dbReference>
<dbReference type="Proteomes" id="UP000620124">
    <property type="component" value="Unassembled WGS sequence"/>
</dbReference>
<dbReference type="OrthoDB" id="586585at2759"/>
<keyword evidence="14" id="KW-1185">Reference proteome</keyword>
<dbReference type="PANTHER" id="PTHR10966">
    <property type="entry name" value="TRANSCRIPTION INITIATION FACTOR IIA SUBUNIT 2"/>
    <property type="match status" value="1"/>
</dbReference>
<dbReference type="InterPro" id="IPR015871">
    <property type="entry name" value="TFIIA_gsu_C"/>
</dbReference>
<feature type="region of interest" description="Disordered" evidence="10">
    <location>
        <begin position="106"/>
        <end position="132"/>
    </location>
</feature>
<reference evidence="13" key="1">
    <citation type="submission" date="2020-05" db="EMBL/GenBank/DDBJ databases">
        <title>Mycena genomes resolve the evolution of fungal bioluminescence.</title>
        <authorList>
            <person name="Tsai I.J."/>
        </authorList>
    </citation>
    <scope>NUCLEOTIDE SEQUENCE</scope>
    <source>
        <strain evidence="13">CCC161011</strain>
    </source>
</reference>
<evidence type="ECO:0000256" key="10">
    <source>
        <dbReference type="SAM" id="MobiDB-lite"/>
    </source>
</evidence>
<protein>
    <recommendedName>
        <fullName evidence="3">Transcription initiation factor IIA subunit 2</fullName>
    </recommendedName>
    <alternativeName>
        <fullName evidence="9">General transcription factor IIA subunit 2</fullName>
    </alternativeName>
    <alternativeName>
        <fullName evidence="8">Transcription initiation factor IIA small chain</fullName>
    </alternativeName>
</protein>
<dbReference type="CDD" id="cd10014">
    <property type="entry name" value="TFIIA_gamma_C"/>
    <property type="match status" value="1"/>
</dbReference>
<dbReference type="Gene3D" id="2.30.18.10">
    <property type="entry name" value="Transcription factor IIA (TFIIA), beta-barrel domain"/>
    <property type="match status" value="1"/>
</dbReference>
<gene>
    <name evidence="13" type="ORF">MVEN_01861600</name>
</gene>
<dbReference type="Gene3D" id="1.10.287.190">
    <property type="entry name" value="Transcription factor IIA gamma subunit, alpha-helical domain"/>
    <property type="match status" value="1"/>
</dbReference>
<evidence type="ECO:0000259" key="12">
    <source>
        <dbReference type="Pfam" id="PF02751"/>
    </source>
</evidence>
<evidence type="ECO:0000256" key="8">
    <source>
        <dbReference type="ARBA" id="ARBA00029848"/>
    </source>
</evidence>
<organism evidence="13 14">
    <name type="scientific">Mycena venus</name>
    <dbReference type="NCBI Taxonomy" id="2733690"/>
    <lineage>
        <taxon>Eukaryota</taxon>
        <taxon>Fungi</taxon>
        <taxon>Dikarya</taxon>
        <taxon>Basidiomycota</taxon>
        <taxon>Agaricomycotina</taxon>
        <taxon>Agaricomycetes</taxon>
        <taxon>Agaricomycetidae</taxon>
        <taxon>Agaricales</taxon>
        <taxon>Marasmiineae</taxon>
        <taxon>Mycenaceae</taxon>
        <taxon>Mycena</taxon>
    </lineage>
</organism>
<evidence type="ECO:0000256" key="3">
    <source>
        <dbReference type="ARBA" id="ARBA00019928"/>
    </source>
</evidence>
<dbReference type="SUPFAM" id="SSF50784">
    <property type="entry name" value="Transcription factor IIA (TFIIA), beta-barrel domain"/>
    <property type="match status" value="1"/>
</dbReference>
<evidence type="ECO:0000256" key="5">
    <source>
        <dbReference type="ARBA" id="ARBA00023163"/>
    </source>
</evidence>
<sequence>MASVYYEIYRGSPLGIALLDTLDEYVRDNVVEQKLGIHVMEQFDRALADAIARKVKAKASVKAHLRTYRNCEEVWNFTLQNATFKMDDKRIVTTHRIKIIACKDGDAIDSAPTPQSSPVKASPMKTSTPKKY</sequence>
<evidence type="ECO:0000256" key="6">
    <source>
        <dbReference type="ARBA" id="ARBA00023242"/>
    </source>
</evidence>
<evidence type="ECO:0000256" key="1">
    <source>
        <dbReference type="ARBA" id="ARBA00004123"/>
    </source>
</evidence>
<comment type="similarity">
    <text evidence="2">Belongs to the TFIIA subunit 2 family.</text>
</comment>
<comment type="subcellular location">
    <subcellularLocation>
        <location evidence="1">Nucleus</location>
    </subcellularLocation>
</comment>
<evidence type="ECO:0000256" key="4">
    <source>
        <dbReference type="ARBA" id="ARBA00023015"/>
    </source>
</evidence>
<feature type="domain" description="Transcription initiation factor IIA gamma subunit C-terminal" evidence="12">
    <location>
        <begin position="62"/>
        <end position="103"/>
    </location>
</feature>
<evidence type="ECO:0000313" key="13">
    <source>
        <dbReference type="EMBL" id="KAF7341259.1"/>
    </source>
</evidence>
<dbReference type="GO" id="GO:0006367">
    <property type="term" value="P:transcription initiation at RNA polymerase II promoter"/>
    <property type="evidence" value="ECO:0007669"/>
    <property type="project" value="InterPro"/>
</dbReference>
<name>A0A8H7CKN8_9AGAR</name>
<dbReference type="InterPro" id="IPR015872">
    <property type="entry name" value="TFIIA_gsu_N"/>
</dbReference>
<evidence type="ECO:0000256" key="2">
    <source>
        <dbReference type="ARBA" id="ARBA00007675"/>
    </source>
</evidence>
<dbReference type="Pfam" id="PF02268">
    <property type="entry name" value="TFIIA_gamma_N"/>
    <property type="match status" value="1"/>
</dbReference>
<comment type="caution">
    <text evidence="13">The sequence shown here is derived from an EMBL/GenBank/DDBJ whole genome shotgun (WGS) entry which is preliminary data.</text>
</comment>
<dbReference type="SUPFAM" id="SSF47396">
    <property type="entry name" value="Transcription factor IIA (TFIIA), alpha-helical domain"/>
    <property type="match status" value="1"/>
</dbReference>
<evidence type="ECO:0000256" key="7">
    <source>
        <dbReference type="ARBA" id="ARBA00024733"/>
    </source>
</evidence>
<accession>A0A8H7CKN8</accession>
<keyword evidence="6" id="KW-0539">Nucleus</keyword>
<dbReference type="InterPro" id="IPR009083">
    <property type="entry name" value="TFIIA_a-hlx"/>
</dbReference>
<dbReference type="AlphaFoldDB" id="A0A8H7CKN8"/>
<dbReference type="InterPro" id="IPR009088">
    <property type="entry name" value="TFIIA_b-brl"/>
</dbReference>
<dbReference type="EMBL" id="JACAZI010000018">
    <property type="protein sequence ID" value="KAF7341259.1"/>
    <property type="molecule type" value="Genomic_DNA"/>
</dbReference>
<proteinExistence type="inferred from homology"/>
<feature type="compositionally biased region" description="Polar residues" evidence="10">
    <location>
        <begin position="112"/>
        <end position="132"/>
    </location>
</feature>
<dbReference type="GO" id="GO:0005672">
    <property type="term" value="C:transcription factor TFIIA complex"/>
    <property type="evidence" value="ECO:0007669"/>
    <property type="project" value="InterPro"/>
</dbReference>
<keyword evidence="4" id="KW-0805">Transcription regulation</keyword>
<feature type="domain" description="Transcription initiation factor IIA gamma subunit N-terminal" evidence="11">
    <location>
        <begin position="5"/>
        <end position="50"/>
    </location>
</feature>
<keyword evidence="5" id="KW-0804">Transcription</keyword>
<evidence type="ECO:0000259" key="11">
    <source>
        <dbReference type="Pfam" id="PF02268"/>
    </source>
</evidence>
<evidence type="ECO:0000313" key="14">
    <source>
        <dbReference type="Proteomes" id="UP000620124"/>
    </source>
</evidence>
<evidence type="ECO:0000256" key="9">
    <source>
        <dbReference type="ARBA" id="ARBA00032215"/>
    </source>
</evidence>
<dbReference type="Pfam" id="PF02751">
    <property type="entry name" value="TFIIA_gamma_C"/>
    <property type="match status" value="1"/>
</dbReference>
<comment type="function">
    <text evidence="7">TFIIA is a component of the transcription machinery of RNA polymerase II and plays an important role in transcriptional activation. TFIIA in a complex with TBP mediates transcriptional activity.</text>
</comment>